<dbReference type="EMBL" id="SIHI01000001">
    <property type="protein sequence ID" value="TWT57170.1"/>
    <property type="molecule type" value="Genomic_DNA"/>
</dbReference>
<dbReference type="PANTHER" id="PTHR43739">
    <property type="entry name" value="XYLOGLUCANASE (EUROFUNG)"/>
    <property type="match status" value="1"/>
</dbReference>
<dbReference type="InterPro" id="IPR015943">
    <property type="entry name" value="WD40/YVTN_repeat-like_dom_sf"/>
</dbReference>
<keyword evidence="2" id="KW-1185">Reference proteome</keyword>
<dbReference type="AlphaFoldDB" id="A0A5C5X2T4"/>
<dbReference type="OrthoDB" id="9757947at2"/>
<protein>
    <submittedName>
        <fullName evidence="1">BNR/Asp-box repeat protein</fullName>
    </submittedName>
</protein>
<dbReference type="PANTHER" id="PTHR43739:SF5">
    <property type="entry name" value="EXO-ALPHA-SIALIDASE"/>
    <property type="match status" value="1"/>
</dbReference>
<evidence type="ECO:0000313" key="2">
    <source>
        <dbReference type="Proteomes" id="UP000317243"/>
    </source>
</evidence>
<dbReference type="Proteomes" id="UP000317243">
    <property type="component" value="Unassembled WGS sequence"/>
</dbReference>
<dbReference type="InterPro" id="IPR052025">
    <property type="entry name" value="Xyloglucanase_GH74"/>
</dbReference>
<dbReference type="GO" id="GO:0010411">
    <property type="term" value="P:xyloglucan metabolic process"/>
    <property type="evidence" value="ECO:0007669"/>
    <property type="project" value="TreeGrafter"/>
</dbReference>
<dbReference type="Gene3D" id="2.130.10.10">
    <property type="entry name" value="YVTN repeat-like/Quinoprotein amine dehydrogenase"/>
    <property type="match status" value="1"/>
</dbReference>
<dbReference type="RefSeq" id="WP_146507042.1">
    <property type="nucleotide sequence ID" value="NZ_SIHI01000001.1"/>
</dbReference>
<gene>
    <name evidence="1" type="ORF">KOR42_05280</name>
</gene>
<accession>A0A5C5X2T4</accession>
<dbReference type="SUPFAM" id="SSF110296">
    <property type="entry name" value="Oligoxyloglucan reducing end-specific cellobiohydrolase"/>
    <property type="match status" value="1"/>
</dbReference>
<reference evidence="1 2" key="1">
    <citation type="submission" date="2019-02" db="EMBL/GenBank/DDBJ databases">
        <title>Deep-cultivation of Planctomycetes and their phenomic and genomic characterization uncovers novel biology.</title>
        <authorList>
            <person name="Wiegand S."/>
            <person name="Jogler M."/>
            <person name="Boedeker C."/>
            <person name="Pinto D."/>
            <person name="Vollmers J."/>
            <person name="Rivas-Marin E."/>
            <person name="Kohn T."/>
            <person name="Peeters S.H."/>
            <person name="Heuer A."/>
            <person name="Rast P."/>
            <person name="Oberbeckmann S."/>
            <person name="Bunk B."/>
            <person name="Jeske O."/>
            <person name="Meyerdierks A."/>
            <person name="Storesund J.E."/>
            <person name="Kallscheuer N."/>
            <person name="Luecker S."/>
            <person name="Lage O.M."/>
            <person name="Pohl T."/>
            <person name="Merkel B.J."/>
            <person name="Hornburger P."/>
            <person name="Mueller R.-W."/>
            <person name="Bruemmer F."/>
            <person name="Labrenz M."/>
            <person name="Spormann A.M."/>
            <person name="Op Den Camp H."/>
            <person name="Overmann J."/>
            <person name="Amann R."/>
            <person name="Jetten M.S.M."/>
            <person name="Mascher T."/>
            <person name="Medema M.H."/>
            <person name="Devos D.P."/>
            <person name="Kaster A.-K."/>
            <person name="Ovreas L."/>
            <person name="Rohde M."/>
            <person name="Galperin M.Y."/>
            <person name="Jogler C."/>
        </authorList>
    </citation>
    <scope>NUCLEOTIDE SEQUENCE [LARGE SCALE GENOMIC DNA]</scope>
    <source>
        <strain evidence="1 2">KOR42</strain>
    </source>
</reference>
<evidence type="ECO:0000313" key="1">
    <source>
        <dbReference type="EMBL" id="TWT57170.1"/>
    </source>
</evidence>
<organism evidence="1 2">
    <name type="scientific">Thalassoglobus neptunius</name>
    <dbReference type="NCBI Taxonomy" id="1938619"/>
    <lineage>
        <taxon>Bacteria</taxon>
        <taxon>Pseudomonadati</taxon>
        <taxon>Planctomycetota</taxon>
        <taxon>Planctomycetia</taxon>
        <taxon>Planctomycetales</taxon>
        <taxon>Planctomycetaceae</taxon>
        <taxon>Thalassoglobus</taxon>
    </lineage>
</organism>
<name>A0A5C5X2T4_9PLAN</name>
<comment type="caution">
    <text evidence="1">The sequence shown here is derived from an EMBL/GenBank/DDBJ whole genome shotgun (WGS) entry which is preliminary data.</text>
</comment>
<dbReference type="CDD" id="cd15482">
    <property type="entry name" value="Sialidase_non-viral"/>
    <property type="match status" value="1"/>
</dbReference>
<sequence length="377" mass="41784">MNDRFFAGTRKGLFHVERGDREWAIKKVDFLGDPVTMLLHDSRDGTLYASLTLGHFGVKLHRSKDNGETWTEVAVPVYPEGAVYASGQDEETGETETKPASLDEIWALEPGGPDQPGWLWAGTIPGGLFLSKDHGETWELVESLWNREERMGWFGGGKDRPGIHSVCVDPRDSQHVTIGISCGGVWETRDAGASWELIGEGLRAEYMPPNLQNSLNIQDAHRLSQCLSDPDKMWIQHHNGIFRSSNGAKNWTEMENVPPSSFGFAVSVHPHDGNTAWFVPGVKDECRIPVDNQLVVTRTRDFGESFEVLRNGLPQDHCYDIVFRHSLDVDSSGDRLAMGSSTGGLWVTEDGGDSWSTISNTLPQIYCVQFAKSQPGS</sequence>
<proteinExistence type="predicted"/>